<feature type="compositionally biased region" description="Basic and acidic residues" evidence="3">
    <location>
        <begin position="201"/>
        <end position="210"/>
    </location>
</feature>
<dbReference type="InterPro" id="IPR045180">
    <property type="entry name" value="La_dom_prot"/>
</dbReference>
<dbReference type="CDD" id="cd07323">
    <property type="entry name" value="LAM"/>
    <property type="match status" value="1"/>
</dbReference>
<feature type="compositionally biased region" description="Low complexity" evidence="3">
    <location>
        <begin position="42"/>
        <end position="53"/>
    </location>
</feature>
<evidence type="ECO:0000259" key="4">
    <source>
        <dbReference type="PROSITE" id="PS50961"/>
    </source>
</evidence>
<dbReference type="InterPro" id="IPR006630">
    <property type="entry name" value="La_HTH"/>
</dbReference>
<dbReference type="PANTHER" id="PTHR22792">
    <property type="entry name" value="LUPUS LA PROTEIN-RELATED"/>
    <property type="match status" value="1"/>
</dbReference>
<proteinExistence type="predicted"/>
<dbReference type="GO" id="GO:0010494">
    <property type="term" value="C:cytoplasmic stress granule"/>
    <property type="evidence" value="ECO:0007669"/>
    <property type="project" value="TreeGrafter"/>
</dbReference>
<feature type="compositionally biased region" description="Basic and acidic residues" evidence="3">
    <location>
        <begin position="418"/>
        <end position="433"/>
    </location>
</feature>
<protein>
    <recommendedName>
        <fullName evidence="4">HTH La-type RNA-binding domain-containing protein</fullName>
    </recommendedName>
</protein>
<feature type="region of interest" description="Disordered" evidence="3">
    <location>
        <begin position="794"/>
        <end position="884"/>
    </location>
</feature>
<dbReference type="InterPro" id="IPR036388">
    <property type="entry name" value="WH-like_DNA-bd_sf"/>
</dbReference>
<organism evidence="5 6">
    <name type="scientific">Penicillium angulare</name>
    <dbReference type="NCBI Taxonomy" id="116970"/>
    <lineage>
        <taxon>Eukaryota</taxon>
        <taxon>Fungi</taxon>
        <taxon>Dikarya</taxon>
        <taxon>Ascomycota</taxon>
        <taxon>Pezizomycotina</taxon>
        <taxon>Eurotiomycetes</taxon>
        <taxon>Eurotiomycetidae</taxon>
        <taxon>Eurotiales</taxon>
        <taxon>Aspergillaceae</taxon>
        <taxon>Penicillium</taxon>
    </lineage>
</organism>
<dbReference type="EMBL" id="JAPQKH010000002">
    <property type="protein sequence ID" value="KAJ5113661.1"/>
    <property type="molecule type" value="Genomic_DNA"/>
</dbReference>
<dbReference type="SUPFAM" id="SSF46785">
    <property type="entry name" value="Winged helix' DNA-binding domain"/>
    <property type="match status" value="1"/>
</dbReference>
<dbReference type="InterPro" id="IPR036390">
    <property type="entry name" value="WH_DNA-bd_sf"/>
</dbReference>
<reference evidence="5" key="1">
    <citation type="submission" date="2022-11" db="EMBL/GenBank/DDBJ databases">
        <authorList>
            <person name="Petersen C."/>
        </authorList>
    </citation>
    <scope>NUCLEOTIDE SEQUENCE</scope>
    <source>
        <strain evidence="5">IBT 30069</strain>
    </source>
</reference>
<dbReference type="GO" id="GO:0045727">
    <property type="term" value="P:positive regulation of translation"/>
    <property type="evidence" value="ECO:0007669"/>
    <property type="project" value="TreeGrafter"/>
</dbReference>
<feature type="compositionally biased region" description="Polar residues" evidence="3">
    <location>
        <begin position="405"/>
        <end position="417"/>
    </location>
</feature>
<feature type="compositionally biased region" description="Basic and acidic residues" evidence="3">
    <location>
        <begin position="179"/>
        <end position="188"/>
    </location>
</feature>
<sequence length="1016" mass="111642">MPTFSYAQAAKGVSDAPVTAKSVSTEPETIDSKPQEQTNDVPAESAPANPEPETTQETEKATPTVDQDAEFTTVTSKTKSKAAHSRTSSPSVKSTTTQPKEGDSSNTPNGTQDSSSEKQNQNQTDTKAEKTDKAENSTEESKEKSGKSEKTEKAEKAEKNTPPKELKAAPLPSVNIWQQRKEAQDLKAKTSPVPTSTKPAKTTDENHQDSAKSNSKKKGGDGAQEGGKGSKKSDGAKGRDAAVPSVEDASLWPTPEVAIGEEKKKAQEKTDKTEKTEKSPVNRSHGKEKWMPVSYVPTAVFNTPLPSAGRGGGRRPARGGRDGGRGGAHGGAGEKATSGQATPASGGKHAGDRGRNEAGTNRAASLPAQPRRSNSADVNNAEGRKAQGAERNNRGPRTEEAAASNGKQTNGSDNNTRPQRDGKQFNKNNDSRNGKTGHLAVDAQAAARTNDRRFESGSKSADLNREGGAGGFQDFHRERGDSRPERGGRPNRGRGGPFSGFSGQNAHFGNAGNNFVPKNFNNFNDRQRSQHGLTNGSQQGNRMPLRSPSLPASANVYGGYPFPAEINTMYSYQAVNPGPMSAVPYQQYVEPFPLMSMLSMQLEYYFSVDNMCKDMFLRRQMDSQGFVALNVIASFKRVKSLTEDFELLRHVSRQLRYVEYQTGEDGIDRLRPRERWAQWVLPYDQRDTAAQHEGVRPAQLAKNDENVPFNNHVDAPTNGSLHPVSRQFIPNGTSANNSQTLSSAAPEFLPSAQNEISNVGAPKDYFSSHTAGLGLTSPFYDPNSLENANIDESQSARGLDSHKPTPFPSPPVTAAPLNGFDERKIYRSVQRFARSTDKPSPRNSRLPSETKEKSHYFKKRPASLTNQSDISRINAPGSPDPRIRTAGDDPPVGFASYQICYQALMETFNLQMYNDFRRSALDDLFTRHIENGFNVLMEYYRASVVRPHRRLPDEVLSDMINLCRIDHLKPRALIFDMIRLSMRNHQIDHCNFSRVRRAFEESFGQEWRNPPRHTRY</sequence>
<accession>A0A9W9G7U4</accession>
<feature type="region of interest" description="Disordered" evidence="3">
    <location>
        <begin position="1"/>
        <end position="547"/>
    </location>
</feature>
<feature type="compositionally biased region" description="Polar residues" evidence="3">
    <location>
        <begin position="530"/>
        <end position="541"/>
    </location>
</feature>
<evidence type="ECO:0000313" key="5">
    <source>
        <dbReference type="EMBL" id="KAJ5113661.1"/>
    </source>
</evidence>
<keyword evidence="6" id="KW-1185">Reference proteome</keyword>
<comment type="caution">
    <text evidence="5">The sequence shown here is derived from an EMBL/GenBank/DDBJ whole genome shotgun (WGS) entry which is preliminary data.</text>
</comment>
<evidence type="ECO:0000256" key="3">
    <source>
        <dbReference type="SAM" id="MobiDB-lite"/>
    </source>
</evidence>
<dbReference type="GO" id="GO:0003723">
    <property type="term" value="F:RNA binding"/>
    <property type="evidence" value="ECO:0007669"/>
    <property type="project" value="UniProtKB-UniRule"/>
</dbReference>
<dbReference type="Proteomes" id="UP001149165">
    <property type="component" value="Unassembled WGS sequence"/>
</dbReference>
<dbReference type="PROSITE" id="PS50961">
    <property type="entry name" value="HTH_LA"/>
    <property type="match status" value="1"/>
</dbReference>
<name>A0A9W9G7U4_9EURO</name>
<dbReference type="Pfam" id="PF05383">
    <property type="entry name" value="La"/>
    <property type="match status" value="1"/>
</dbReference>
<keyword evidence="1 2" id="KW-0694">RNA-binding</keyword>
<feature type="domain" description="HTH La-type RNA-binding" evidence="4">
    <location>
        <begin position="588"/>
        <end position="682"/>
    </location>
</feature>
<feature type="compositionally biased region" description="Low complexity" evidence="3">
    <location>
        <begin position="510"/>
        <end position="524"/>
    </location>
</feature>
<evidence type="ECO:0000313" key="6">
    <source>
        <dbReference type="Proteomes" id="UP001149165"/>
    </source>
</evidence>
<dbReference type="OrthoDB" id="340227at2759"/>
<feature type="compositionally biased region" description="Polar residues" evidence="3">
    <location>
        <begin position="90"/>
        <end position="125"/>
    </location>
</feature>
<feature type="compositionally biased region" description="Basic and acidic residues" evidence="3">
    <location>
        <begin position="231"/>
        <end position="240"/>
    </location>
</feature>
<dbReference type="Gene3D" id="1.10.10.10">
    <property type="entry name" value="Winged helix-like DNA-binding domain superfamily/Winged helix DNA-binding domain"/>
    <property type="match status" value="1"/>
</dbReference>
<evidence type="ECO:0000256" key="2">
    <source>
        <dbReference type="PROSITE-ProRule" id="PRU00332"/>
    </source>
</evidence>
<dbReference type="GO" id="GO:0005829">
    <property type="term" value="C:cytosol"/>
    <property type="evidence" value="ECO:0007669"/>
    <property type="project" value="TreeGrafter"/>
</dbReference>
<feature type="compositionally biased region" description="Basic and acidic residues" evidence="3">
    <location>
        <begin position="382"/>
        <end position="400"/>
    </location>
</feature>
<feature type="compositionally biased region" description="Basic and acidic residues" evidence="3">
    <location>
        <begin position="126"/>
        <end position="167"/>
    </location>
</feature>
<reference evidence="5" key="2">
    <citation type="journal article" date="2023" name="IMA Fungus">
        <title>Comparative genomic study of the Penicillium genus elucidates a diverse pangenome and 15 lateral gene transfer events.</title>
        <authorList>
            <person name="Petersen C."/>
            <person name="Sorensen T."/>
            <person name="Nielsen M.R."/>
            <person name="Sondergaard T.E."/>
            <person name="Sorensen J.L."/>
            <person name="Fitzpatrick D.A."/>
            <person name="Frisvad J.C."/>
            <person name="Nielsen K.L."/>
        </authorList>
    </citation>
    <scope>NUCLEOTIDE SEQUENCE</scope>
    <source>
        <strain evidence="5">IBT 30069</strain>
    </source>
</reference>
<gene>
    <name evidence="5" type="ORF">N7456_002195</name>
</gene>
<dbReference type="SMART" id="SM00715">
    <property type="entry name" value="LA"/>
    <property type="match status" value="1"/>
</dbReference>
<evidence type="ECO:0000256" key="1">
    <source>
        <dbReference type="ARBA" id="ARBA00022884"/>
    </source>
</evidence>
<feature type="compositionally biased region" description="Basic and acidic residues" evidence="3">
    <location>
        <begin position="474"/>
        <end position="488"/>
    </location>
</feature>
<dbReference type="AlphaFoldDB" id="A0A9W9G7U4"/>
<dbReference type="PANTHER" id="PTHR22792:SF132">
    <property type="entry name" value="LA-RELATED PROTEIN 1"/>
    <property type="match status" value="1"/>
</dbReference>
<feature type="compositionally biased region" description="Basic and acidic residues" evidence="3">
    <location>
        <begin position="260"/>
        <end position="290"/>
    </location>
</feature>